<dbReference type="GO" id="GO:0004725">
    <property type="term" value="F:protein tyrosine phosphatase activity"/>
    <property type="evidence" value="ECO:0007669"/>
    <property type="project" value="UniProtKB-EC"/>
</dbReference>
<evidence type="ECO:0000313" key="7">
    <source>
        <dbReference type="Proteomes" id="UP001597110"/>
    </source>
</evidence>
<evidence type="ECO:0000259" key="5">
    <source>
        <dbReference type="SMART" id="SM00226"/>
    </source>
</evidence>
<evidence type="ECO:0000256" key="4">
    <source>
        <dbReference type="ARBA" id="ARBA00022912"/>
    </source>
</evidence>
<dbReference type="EC" id="3.1.3.48" evidence="2"/>
<dbReference type="Gene3D" id="3.40.50.2300">
    <property type="match status" value="1"/>
</dbReference>
<dbReference type="InterPro" id="IPR023485">
    <property type="entry name" value="Ptyr_pPase"/>
</dbReference>
<keyword evidence="3 6" id="KW-0378">Hydrolase</keyword>
<keyword evidence="4" id="KW-0904">Protein phosphatase</keyword>
<sequence>MRLLMVCLGNICRSPLAEGAVRAHLDRHGLDWVEVDSAGTGGWHAGEPPDRRSIAVAASFGVDIRAQRARKLVRADFTHFDWLLCADRSVLRDVRAAAPAEARERAALLLEWAGQGTDAEDAAEIPDPYTGGPEDFRRVWDMVDAAAAGIVARIARGASGRMPG</sequence>
<dbReference type="InterPro" id="IPR017867">
    <property type="entry name" value="Tyr_phospatase_low_mol_wt"/>
</dbReference>
<organism evidence="6 7">
    <name type="scientific">Lysobacter brunescens</name>
    <dbReference type="NCBI Taxonomy" id="262323"/>
    <lineage>
        <taxon>Bacteria</taxon>
        <taxon>Pseudomonadati</taxon>
        <taxon>Pseudomonadota</taxon>
        <taxon>Gammaproteobacteria</taxon>
        <taxon>Lysobacterales</taxon>
        <taxon>Lysobacteraceae</taxon>
        <taxon>Lysobacter</taxon>
    </lineage>
</organism>
<dbReference type="SUPFAM" id="SSF52788">
    <property type="entry name" value="Phosphotyrosine protein phosphatases I"/>
    <property type="match status" value="1"/>
</dbReference>
<evidence type="ECO:0000256" key="3">
    <source>
        <dbReference type="ARBA" id="ARBA00022801"/>
    </source>
</evidence>
<dbReference type="CDD" id="cd16343">
    <property type="entry name" value="LMWPTP"/>
    <property type="match status" value="1"/>
</dbReference>
<dbReference type="Proteomes" id="UP001597110">
    <property type="component" value="Unassembled WGS sequence"/>
</dbReference>
<dbReference type="InterPro" id="IPR050438">
    <property type="entry name" value="LMW_PTPase"/>
</dbReference>
<dbReference type="PRINTS" id="PR00719">
    <property type="entry name" value="LMWPTPASE"/>
</dbReference>
<dbReference type="EMBL" id="JBHTIF010000003">
    <property type="protein sequence ID" value="MFD0726780.1"/>
    <property type="molecule type" value="Genomic_DNA"/>
</dbReference>
<name>A0ABW2YI36_9GAMM</name>
<proteinExistence type="inferred from homology"/>
<dbReference type="PANTHER" id="PTHR11717:SF7">
    <property type="entry name" value="LOW MOLECULAR WEIGHT PHOSPHOTYROSINE PROTEIN PHOSPHATASE"/>
    <property type="match status" value="1"/>
</dbReference>
<dbReference type="RefSeq" id="WP_386824953.1">
    <property type="nucleotide sequence ID" value="NZ_JBHTIF010000003.1"/>
</dbReference>
<comment type="similarity">
    <text evidence="1">Belongs to the low molecular weight phosphotyrosine protein phosphatase family.</text>
</comment>
<feature type="domain" description="Phosphotyrosine protein phosphatase I" evidence="5">
    <location>
        <begin position="1"/>
        <end position="153"/>
    </location>
</feature>
<keyword evidence="7" id="KW-1185">Reference proteome</keyword>
<reference evidence="7" key="1">
    <citation type="journal article" date="2019" name="Int. J. Syst. Evol. Microbiol.">
        <title>The Global Catalogue of Microorganisms (GCM) 10K type strain sequencing project: providing services to taxonomists for standard genome sequencing and annotation.</title>
        <authorList>
            <consortium name="The Broad Institute Genomics Platform"/>
            <consortium name="The Broad Institute Genome Sequencing Center for Infectious Disease"/>
            <person name="Wu L."/>
            <person name="Ma J."/>
        </authorList>
    </citation>
    <scope>NUCLEOTIDE SEQUENCE [LARGE SCALE GENOMIC DNA]</scope>
    <source>
        <strain evidence="7">CCUG 55585</strain>
    </source>
</reference>
<protein>
    <recommendedName>
        <fullName evidence="2">protein-tyrosine-phosphatase</fullName>
        <ecNumber evidence="2">3.1.3.48</ecNumber>
    </recommendedName>
</protein>
<dbReference type="InterPro" id="IPR036196">
    <property type="entry name" value="Ptyr_pPase_sf"/>
</dbReference>
<accession>A0ABW2YI36</accession>
<dbReference type="PANTHER" id="PTHR11717">
    <property type="entry name" value="LOW MOLECULAR WEIGHT PROTEIN TYROSINE PHOSPHATASE"/>
    <property type="match status" value="1"/>
</dbReference>
<comment type="caution">
    <text evidence="6">The sequence shown here is derived from an EMBL/GenBank/DDBJ whole genome shotgun (WGS) entry which is preliminary data.</text>
</comment>
<evidence type="ECO:0000313" key="6">
    <source>
        <dbReference type="EMBL" id="MFD0726780.1"/>
    </source>
</evidence>
<dbReference type="Pfam" id="PF01451">
    <property type="entry name" value="LMWPc"/>
    <property type="match status" value="1"/>
</dbReference>
<dbReference type="SMART" id="SM00226">
    <property type="entry name" value="LMWPc"/>
    <property type="match status" value="1"/>
</dbReference>
<evidence type="ECO:0000256" key="2">
    <source>
        <dbReference type="ARBA" id="ARBA00013064"/>
    </source>
</evidence>
<gene>
    <name evidence="6" type="ORF">ACFQ0E_14350</name>
</gene>
<evidence type="ECO:0000256" key="1">
    <source>
        <dbReference type="ARBA" id="ARBA00011063"/>
    </source>
</evidence>